<dbReference type="EMBL" id="SRLO01000214">
    <property type="protein sequence ID" value="TNN66758.1"/>
    <property type="molecule type" value="Genomic_DNA"/>
</dbReference>
<reference evidence="2 3" key="1">
    <citation type="submission" date="2019-03" db="EMBL/GenBank/DDBJ databases">
        <title>First draft genome of Liparis tanakae, snailfish: a comprehensive survey of snailfish specific genes.</title>
        <authorList>
            <person name="Kim W."/>
            <person name="Song I."/>
            <person name="Jeong J.-H."/>
            <person name="Kim D."/>
            <person name="Kim S."/>
            <person name="Ryu S."/>
            <person name="Song J.Y."/>
            <person name="Lee S.K."/>
        </authorList>
    </citation>
    <scope>NUCLEOTIDE SEQUENCE [LARGE SCALE GENOMIC DNA]</scope>
    <source>
        <tissue evidence="2">Muscle</tissue>
    </source>
</reference>
<comment type="caution">
    <text evidence="2">The sequence shown here is derived from an EMBL/GenBank/DDBJ whole genome shotgun (WGS) entry which is preliminary data.</text>
</comment>
<proteinExistence type="predicted"/>
<name>A0A4Z2HLM7_9TELE</name>
<dbReference type="Proteomes" id="UP000314294">
    <property type="component" value="Unassembled WGS sequence"/>
</dbReference>
<protein>
    <submittedName>
        <fullName evidence="2">Uncharacterized protein</fullName>
    </submittedName>
</protein>
<dbReference type="AlphaFoldDB" id="A0A4Z2HLM7"/>
<gene>
    <name evidence="2" type="ORF">EYF80_023000</name>
</gene>
<evidence type="ECO:0000313" key="3">
    <source>
        <dbReference type="Proteomes" id="UP000314294"/>
    </source>
</evidence>
<accession>A0A4Z2HLM7</accession>
<organism evidence="2 3">
    <name type="scientific">Liparis tanakae</name>
    <name type="common">Tanaka's snailfish</name>
    <dbReference type="NCBI Taxonomy" id="230148"/>
    <lineage>
        <taxon>Eukaryota</taxon>
        <taxon>Metazoa</taxon>
        <taxon>Chordata</taxon>
        <taxon>Craniata</taxon>
        <taxon>Vertebrata</taxon>
        <taxon>Euteleostomi</taxon>
        <taxon>Actinopterygii</taxon>
        <taxon>Neopterygii</taxon>
        <taxon>Teleostei</taxon>
        <taxon>Neoteleostei</taxon>
        <taxon>Acanthomorphata</taxon>
        <taxon>Eupercaria</taxon>
        <taxon>Perciformes</taxon>
        <taxon>Cottioidei</taxon>
        <taxon>Cottales</taxon>
        <taxon>Liparidae</taxon>
        <taxon>Liparis</taxon>
    </lineage>
</organism>
<sequence length="67" mass="7462">MTETTKRARRRTDGGERGAEARGRDTGLAFSFSIFLSSLSSVRSFFSVPIPSSFFSSTVSWIREYSS</sequence>
<keyword evidence="3" id="KW-1185">Reference proteome</keyword>
<evidence type="ECO:0000313" key="2">
    <source>
        <dbReference type="EMBL" id="TNN66758.1"/>
    </source>
</evidence>
<evidence type="ECO:0000256" key="1">
    <source>
        <dbReference type="SAM" id="MobiDB-lite"/>
    </source>
</evidence>
<feature type="region of interest" description="Disordered" evidence="1">
    <location>
        <begin position="1"/>
        <end position="22"/>
    </location>
</feature>